<sequence length="385" mass="44359">MSTSRKRRRVLHQFLPTPNASTSVPVQESFASCNDEVSNSMYIDNGDCTCICEHCHALFWYDERVNALSSNRACYNHCCKYGRVKLESPSLPPPSLLHLFDKSDFLDNTRAYNSMFSMTSFGGIVDDSINDGSAPYIFKIEGQIYHWLGSFYPSPSPNERPRFLQMYMYDTENEVSNRLGVFGNDSRSRLNSEIVTLLIQILQNCNKLVKLFRDARDLCQSTDVTSFYIRLYNSYNSLRYDNPSPGCIGAIINDPGPESDGFDIVIRHKVNGPQRINILHPLYMSLQYPLLFIHGESGWSRDLRLQGNSSNKNNTLTRTMFYCYQLHDRANTYSLLLRGGRLFQQYLVDAYVCIEQDRLNYHRYNQNALRSEYMQGIHDAVTRGD</sequence>
<proteinExistence type="predicted"/>
<accession>A0A9K3IAG3</accession>
<evidence type="ECO:0000313" key="2">
    <source>
        <dbReference type="EMBL" id="KAF5793172.1"/>
    </source>
</evidence>
<keyword evidence="2" id="KW-0547">Nucleotide-binding</keyword>
<protein>
    <submittedName>
        <fullName evidence="2">Helitron helicase-like domain-containing protein</fullName>
    </submittedName>
</protein>
<feature type="domain" description="Helitron helicase-like" evidence="1">
    <location>
        <begin position="321"/>
        <end position="383"/>
    </location>
</feature>
<dbReference type="AlphaFoldDB" id="A0A9K3IAG3"/>
<dbReference type="Pfam" id="PF14214">
    <property type="entry name" value="Helitron_like_N"/>
    <property type="match status" value="1"/>
</dbReference>
<dbReference type="EMBL" id="MNCJ02000324">
    <property type="protein sequence ID" value="KAF5793172.1"/>
    <property type="molecule type" value="Genomic_DNA"/>
</dbReference>
<keyword evidence="2" id="KW-0347">Helicase</keyword>
<dbReference type="PANTHER" id="PTHR45786">
    <property type="entry name" value="DNA BINDING PROTEIN-LIKE"/>
    <property type="match status" value="1"/>
</dbReference>
<keyword evidence="3" id="KW-1185">Reference proteome</keyword>
<evidence type="ECO:0000313" key="3">
    <source>
        <dbReference type="Proteomes" id="UP000215914"/>
    </source>
</evidence>
<keyword evidence="2" id="KW-0378">Hydrolase</keyword>
<gene>
    <name evidence="2" type="ORF">HanXRQr2_Chr09g0414471</name>
</gene>
<dbReference type="PANTHER" id="PTHR45786:SF74">
    <property type="entry name" value="ATP-DEPENDENT DNA HELICASE"/>
    <property type="match status" value="1"/>
</dbReference>
<reference evidence="2" key="2">
    <citation type="submission" date="2020-06" db="EMBL/GenBank/DDBJ databases">
        <title>Helianthus annuus Genome sequencing and assembly Release 2.</title>
        <authorList>
            <person name="Gouzy J."/>
            <person name="Langlade N."/>
            <person name="Munos S."/>
        </authorList>
    </citation>
    <scope>NUCLEOTIDE SEQUENCE</scope>
    <source>
        <tissue evidence="2">Leaves</tissue>
    </source>
</reference>
<reference evidence="2" key="1">
    <citation type="journal article" date="2017" name="Nature">
        <title>The sunflower genome provides insights into oil metabolism, flowering and Asterid evolution.</title>
        <authorList>
            <person name="Badouin H."/>
            <person name="Gouzy J."/>
            <person name="Grassa C.J."/>
            <person name="Murat F."/>
            <person name="Staton S.E."/>
            <person name="Cottret L."/>
            <person name="Lelandais-Briere C."/>
            <person name="Owens G.L."/>
            <person name="Carrere S."/>
            <person name="Mayjonade B."/>
            <person name="Legrand L."/>
            <person name="Gill N."/>
            <person name="Kane N.C."/>
            <person name="Bowers J.E."/>
            <person name="Hubner S."/>
            <person name="Bellec A."/>
            <person name="Berard A."/>
            <person name="Berges H."/>
            <person name="Blanchet N."/>
            <person name="Boniface M.C."/>
            <person name="Brunel D."/>
            <person name="Catrice O."/>
            <person name="Chaidir N."/>
            <person name="Claudel C."/>
            <person name="Donnadieu C."/>
            <person name="Faraut T."/>
            <person name="Fievet G."/>
            <person name="Helmstetter N."/>
            <person name="King M."/>
            <person name="Knapp S.J."/>
            <person name="Lai Z."/>
            <person name="Le Paslier M.C."/>
            <person name="Lippi Y."/>
            <person name="Lorenzon L."/>
            <person name="Mandel J.R."/>
            <person name="Marage G."/>
            <person name="Marchand G."/>
            <person name="Marquand E."/>
            <person name="Bret-Mestries E."/>
            <person name="Morien E."/>
            <person name="Nambeesan S."/>
            <person name="Nguyen T."/>
            <person name="Pegot-Espagnet P."/>
            <person name="Pouilly N."/>
            <person name="Raftis F."/>
            <person name="Sallet E."/>
            <person name="Schiex T."/>
            <person name="Thomas J."/>
            <person name="Vandecasteele C."/>
            <person name="Vares D."/>
            <person name="Vear F."/>
            <person name="Vautrin S."/>
            <person name="Crespi M."/>
            <person name="Mangin B."/>
            <person name="Burke J.M."/>
            <person name="Salse J."/>
            <person name="Munos S."/>
            <person name="Vincourt P."/>
            <person name="Rieseberg L.H."/>
            <person name="Langlade N.B."/>
        </authorList>
    </citation>
    <scope>NUCLEOTIDE SEQUENCE</scope>
    <source>
        <tissue evidence="2">Leaves</tissue>
    </source>
</reference>
<evidence type="ECO:0000259" key="1">
    <source>
        <dbReference type="Pfam" id="PF14214"/>
    </source>
</evidence>
<dbReference type="Gramene" id="mRNA:HanXRQr2_Chr09g0414471">
    <property type="protein sequence ID" value="CDS:HanXRQr2_Chr09g0414471.1"/>
    <property type="gene ID" value="HanXRQr2_Chr09g0414471"/>
</dbReference>
<comment type="caution">
    <text evidence="2">The sequence shown here is derived from an EMBL/GenBank/DDBJ whole genome shotgun (WGS) entry which is preliminary data.</text>
</comment>
<organism evidence="2 3">
    <name type="scientific">Helianthus annuus</name>
    <name type="common">Common sunflower</name>
    <dbReference type="NCBI Taxonomy" id="4232"/>
    <lineage>
        <taxon>Eukaryota</taxon>
        <taxon>Viridiplantae</taxon>
        <taxon>Streptophyta</taxon>
        <taxon>Embryophyta</taxon>
        <taxon>Tracheophyta</taxon>
        <taxon>Spermatophyta</taxon>
        <taxon>Magnoliopsida</taxon>
        <taxon>eudicotyledons</taxon>
        <taxon>Gunneridae</taxon>
        <taxon>Pentapetalae</taxon>
        <taxon>asterids</taxon>
        <taxon>campanulids</taxon>
        <taxon>Asterales</taxon>
        <taxon>Asteraceae</taxon>
        <taxon>Asteroideae</taxon>
        <taxon>Heliantheae alliance</taxon>
        <taxon>Heliantheae</taxon>
        <taxon>Helianthus</taxon>
    </lineage>
</organism>
<dbReference type="InterPro" id="IPR025476">
    <property type="entry name" value="Helitron_helicase-like"/>
</dbReference>
<dbReference type="Proteomes" id="UP000215914">
    <property type="component" value="Unassembled WGS sequence"/>
</dbReference>
<dbReference type="GO" id="GO:0004386">
    <property type="term" value="F:helicase activity"/>
    <property type="evidence" value="ECO:0007669"/>
    <property type="project" value="UniProtKB-KW"/>
</dbReference>
<name>A0A9K3IAG3_HELAN</name>
<keyword evidence="2" id="KW-0067">ATP-binding</keyword>